<gene>
    <name evidence="8" type="ORF">POVCU1_022830</name>
    <name evidence="7" type="ORF">POVCU2_0036420</name>
</gene>
<evidence type="ECO:0000256" key="2">
    <source>
        <dbReference type="ARBA" id="ARBA00022723"/>
    </source>
</evidence>
<evidence type="ECO:0000313" key="7">
    <source>
        <dbReference type="EMBL" id="SBS86302.1"/>
    </source>
</evidence>
<evidence type="ECO:0000313" key="9">
    <source>
        <dbReference type="Proteomes" id="UP000078546"/>
    </source>
</evidence>
<dbReference type="PANTHER" id="PTHR45705">
    <property type="entry name" value="FI20236P1"/>
    <property type="match status" value="1"/>
</dbReference>
<keyword evidence="1" id="KW-0343">GTPase activation</keyword>
<organism evidence="8 9">
    <name type="scientific">Plasmodium ovale curtisi</name>
    <dbReference type="NCBI Taxonomy" id="864141"/>
    <lineage>
        <taxon>Eukaryota</taxon>
        <taxon>Sar</taxon>
        <taxon>Alveolata</taxon>
        <taxon>Apicomplexa</taxon>
        <taxon>Aconoidasida</taxon>
        <taxon>Haemosporida</taxon>
        <taxon>Plasmodiidae</taxon>
        <taxon>Plasmodium</taxon>
        <taxon>Plasmodium (Plasmodium)</taxon>
    </lineage>
</organism>
<dbReference type="EMBL" id="FLQU01000483">
    <property type="protein sequence ID" value="SBS86302.1"/>
    <property type="molecule type" value="Genomic_DNA"/>
</dbReference>
<dbReference type="Proteomes" id="UP000078546">
    <property type="component" value="Unassembled WGS sequence"/>
</dbReference>
<dbReference type="PANTHER" id="PTHR45705:SF1">
    <property type="entry name" value="FI20236P1"/>
    <property type="match status" value="1"/>
</dbReference>
<evidence type="ECO:0000256" key="3">
    <source>
        <dbReference type="ARBA" id="ARBA00022771"/>
    </source>
</evidence>
<proteinExistence type="predicted"/>
<evidence type="ECO:0000256" key="1">
    <source>
        <dbReference type="ARBA" id="ARBA00022468"/>
    </source>
</evidence>
<evidence type="ECO:0000313" key="8">
    <source>
        <dbReference type="EMBL" id="SBS92387.1"/>
    </source>
</evidence>
<evidence type="ECO:0000256" key="4">
    <source>
        <dbReference type="ARBA" id="ARBA00022833"/>
    </source>
</evidence>
<protein>
    <submittedName>
        <fullName evidence="8">ADP-ribosylation factor GTPase-activating protein, putative (ARF-GAP)</fullName>
    </submittedName>
</protein>
<sequence length="444" mass="51173">MRMNSKSSASYQRDIENLTKINGNNKCADCGAKCPRWASVNLGIVICIECSGIHRNLGVHISKVKSLTLDKIMPQWIHCIRTIGNDLSNKYYLYNLPPEAYRPKQGDSSSIMQNWIKNKYERKLYVPSNKREPCQYYLEGVDPRNCLPVTIMSEKEDTRVHVDNSKNKTVDTGHLKSEADIKTINNTGSIDIFDSLKIMDNNKLEEASIRKKNLSYEKETVNFIDFKKNVSNNKKNTNDNFYHFNPMNYNSNCGNFSINNSKCLNDSYFFNDFPNVSSTNYSHNGTKEVNELNMRNVSNVPITTSTYSTNEDKENVYKSNEGKNFNHLNSISEKELRDAKVQAAKKCIARLFASSKNISFSEKNITNINFSNYDNTNNNSKNNINKYEYKTINGNRPNTYEVFPSHTSNLSKQERENVNVNLNREKINFKNENKEKDIDFFLSD</sequence>
<dbReference type="InterPro" id="IPR051718">
    <property type="entry name" value="ARF_GTPase-activating"/>
</dbReference>
<dbReference type="SUPFAM" id="SSF57863">
    <property type="entry name" value="ArfGap/RecO-like zinc finger"/>
    <property type="match status" value="1"/>
</dbReference>
<name>A0A1A8WM52_PLAOA</name>
<dbReference type="GO" id="GO:0005737">
    <property type="term" value="C:cytoplasm"/>
    <property type="evidence" value="ECO:0007669"/>
    <property type="project" value="TreeGrafter"/>
</dbReference>
<dbReference type="SMART" id="SM00105">
    <property type="entry name" value="ArfGap"/>
    <property type="match status" value="1"/>
</dbReference>
<dbReference type="InterPro" id="IPR001164">
    <property type="entry name" value="ArfGAP_dom"/>
</dbReference>
<dbReference type="FunFam" id="1.10.220.150:FF:000009">
    <property type="entry name" value="stromal membrane-associated protein 1 isoform X1"/>
    <property type="match status" value="1"/>
</dbReference>
<dbReference type="PRINTS" id="PR00405">
    <property type="entry name" value="REVINTRACTNG"/>
</dbReference>
<dbReference type="GO" id="GO:0005096">
    <property type="term" value="F:GTPase activator activity"/>
    <property type="evidence" value="ECO:0007669"/>
    <property type="project" value="UniProtKB-KW"/>
</dbReference>
<dbReference type="Proteomes" id="UP000078560">
    <property type="component" value="Unassembled WGS sequence"/>
</dbReference>
<keyword evidence="4" id="KW-0862">Zinc</keyword>
<dbReference type="GO" id="GO:0008270">
    <property type="term" value="F:zinc ion binding"/>
    <property type="evidence" value="ECO:0007669"/>
    <property type="project" value="UniProtKB-KW"/>
</dbReference>
<feature type="domain" description="Arf-GAP" evidence="6">
    <location>
        <begin position="12"/>
        <end position="133"/>
    </location>
</feature>
<keyword evidence="2" id="KW-0479">Metal-binding</keyword>
<dbReference type="PROSITE" id="PS50115">
    <property type="entry name" value="ARFGAP"/>
    <property type="match status" value="1"/>
</dbReference>
<dbReference type="EMBL" id="FLQV01000429">
    <property type="protein sequence ID" value="SBS92387.1"/>
    <property type="molecule type" value="Genomic_DNA"/>
</dbReference>
<accession>A0A1A8WM52</accession>
<dbReference type="Pfam" id="PF01412">
    <property type="entry name" value="ArfGap"/>
    <property type="match status" value="1"/>
</dbReference>
<reference evidence="8" key="2">
    <citation type="submission" date="2016-05" db="EMBL/GenBank/DDBJ databases">
        <authorList>
            <person name="Lavstsen T."/>
            <person name="Jespersen J.S."/>
        </authorList>
    </citation>
    <scope>NUCLEOTIDE SEQUENCE [LARGE SCALE GENOMIC DNA]</scope>
</reference>
<evidence type="ECO:0000259" key="6">
    <source>
        <dbReference type="PROSITE" id="PS50115"/>
    </source>
</evidence>
<dbReference type="CDD" id="cd08204">
    <property type="entry name" value="ArfGap"/>
    <property type="match status" value="1"/>
</dbReference>
<keyword evidence="3 5" id="KW-0863">Zinc-finger</keyword>
<dbReference type="InterPro" id="IPR037278">
    <property type="entry name" value="ARFGAP/RecO"/>
</dbReference>
<dbReference type="InterPro" id="IPR038508">
    <property type="entry name" value="ArfGAP_dom_sf"/>
</dbReference>
<evidence type="ECO:0000256" key="5">
    <source>
        <dbReference type="PROSITE-ProRule" id="PRU00288"/>
    </source>
</evidence>
<dbReference type="Gene3D" id="1.10.220.150">
    <property type="entry name" value="Arf GTPase activating protein"/>
    <property type="match status" value="1"/>
</dbReference>
<dbReference type="AlphaFoldDB" id="A0A1A8WM52"/>
<reference evidence="9 10" key="1">
    <citation type="submission" date="2016-05" db="EMBL/GenBank/DDBJ databases">
        <authorList>
            <person name="Naeem Raeece"/>
        </authorList>
    </citation>
    <scope>NUCLEOTIDE SEQUENCE [LARGE SCALE GENOMIC DNA]</scope>
</reference>
<evidence type="ECO:0000313" key="10">
    <source>
        <dbReference type="Proteomes" id="UP000078560"/>
    </source>
</evidence>